<organism evidence="1 2">
    <name type="scientific">Oceanobacillus profundus</name>
    <dbReference type="NCBI Taxonomy" id="372463"/>
    <lineage>
        <taxon>Bacteria</taxon>
        <taxon>Bacillati</taxon>
        <taxon>Bacillota</taxon>
        <taxon>Bacilli</taxon>
        <taxon>Bacillales</taxon>
        <taxon>Bacillaceae</taxon>
        <taxon>Oceanobacillus</taxon>
    </lineage>
</organism>
<keyword evidence="2" id="KW-1185">Reference proteome</keyword>
<comment type="caution">
    <text evidence="1">The sequence shown here is derived from an EMBL/GenBank/DDBJ whole genome shotgun (WGS) entry which is preliminary data.</text>
</comment>
<sequence length="114" mass="13556">MNKIDRDALREQYEKTRIKRVDLNANSRDVYGNEDMMNLPRHQTNCPSFVECPIDYKCRNYNPTYVACVTCPLHKTDGICHKKELHNEKTYNMIITRQRVDIDKIDAIRKLTKH</sequence>
<accession>A0A417YGT9</accession>
<dbReference type="RefSeq" id="WP_118889589.1">
    <property type="nucleotide sequence ID" value="NZ_PHUT01000007.1"/>
</dbReference>
<proteinExistence type="predicted"/>
<dbReference type="AlphaFoldDB" id="A0A417YGT9"/>
<name>A0A417YGT9_9BACI</name>
<evidence type="ECO:0000313" key="1">
    <source>
        <dbReference type="EMBL" id="RHW32031.1"/>
    </source>
</evidence>
<protein>
    <submittedName>
        <fullName evidence="1">Uncharacterized protein</fullName>
    </submittedName>
</protein>
<dbReference type="EMBL" id="QWEH01000007">
    <property type="protein sequence ID" value="RHW32031.1"/>
    <property type="molecule type" value="Genomic_DNA"/>
</dbReference>
<reference evidence="1 2" key="1">
    <citation type="journal article" date="2007" name="Int. J. Syst. Evol. Microbiol.">
        <title>Oceanobacillus profundus sp. nov., isolated from a deep-sea sediment core.</title>
        <authorList>
            <person name="Kim Y.G."/>
            <person name="Choi D.H."/>
            <person name="Hyun S."/>
            <person name="Cho B.C."/>
        </authorList>
    </citation>
    <scope>NUCLEOTIDE SEQUENCE [LARGE SCALE GENOMIC DNA]</scope>
    <source>
        <strain evidence="1 2">DSM 18246</strain>
    </source>
</reference>
<dbReference type="OrthoDB" id="2973820at2"/>
<gene>
    <name evidence="1" type="ORF">D1B32_12415</name>
</gene>
<dbReference type="Proteomes" id="UP000285456">
    <property type="component" value="Unassembled WGS sequence"/>
</dbReference>
<evidence type="ECO:0000313" key="2">
    <source>
        <dbReference type="Proteomes" id="UP000285456"/>
    </source>
</evidence>